<feature type="transmembrane region" description="Helical" evidence="7">
    <location>
        <begin position="268"/>
        <end position="293"/>
    </location>
</feature>
<accession>A0A8A4TXV3</accession>
<dbReference type="EMBL" id="CP071793">
    <property type="protein sequence ID" value="QTD54313.1"/>
    <property type="molecule type" value="Genomic_DNA"/>
</dbReference>
<protein>
    <submittedName>
        <fullName evidence="9">Glycosyltransferase family 2 protein</fullName>
    </submittedName>
</protein>
<keyword evidence="3" id="KW-0808">Transferase</keyword>
<comment type="subcellular location">
    <subcellularLocation>
        <location evidence="1">Membrane</location>
        <topology evidence="1">Multi-pass membrane protein</topology>
    </subcellularLocation>
</comment>
<evidence type="ECO:0000313" key="10">
    <source>
        <dbReference type="Proteomes" id="UP000663929"/>
    </source>
</evidence>
<dbReference type="GO" id="GO:0005886">
    <property type="term" value="C:plasma membrane"/>
    <property type="evidence" value="ECO:0007669"/>
    <property type="project" value="TreeGrafter"/>
</dbReference>
<proteinExistence type="predicted"/>
<dbReference type="PANTHER" id="PTHR48090:SF1">
    <property type="entry name" value="PROPHAGE BACTOPRENOL GLUCOSYL TRANSFERASE HOMOLOG"/>
    <property type="match status" value="1"/>
</dbReference>
<evidence type="ECO:0000256" key="5">
    <source>
        <dbReference type="ARBA" id="ARBA00022989"/>
    </source>
</evidence>
<dbReference type="GO" id="GO:0016757">
    <property type="term" value="F:glycosyltransferase activity"/>
    <property type="evidence" value="ECO:0007669"/>
    <property type="project" value="UniProtKB-KW"/>
</dbReference>
<feature type="domain" description="Glycosyltransferase 2-like" evidence="8">
    <location>
        <begin position="12"/>
        <end position="172"/>
    </location>
</feature>
<evidence type="ECO:0000259" key="8">
    <source>
        <dbReference type="Pfam" id="PF00535"/>
    </source>
</evidence>
<dbReference type="Gene3D" id="3.90.550.10">
    <property type="entry name" value="Spore Coat Polysaccharide Biosynthesis Protein SpsA, Chain A"/>
    <property type="match status" value="1"/>
</dbReference>
<keyword evidence="10" id="KW-1185">Reference proteome</keyword>
<evidence type="ECO:0000256" key="4">
    <source>
        <dbReference type="ARBA" id="ARBA00022692"/>
    </source>
</evidence>
<feature type="transmembrane region" description="Helical" evidence="7">
    <location>
        <begin position="233"/>
        <end position="256"/>
    </location>
</feature>
<keyword evidence="6 7" id="KW-0472">Membrane</keyword>
<evidence type="ECO:0000256" key="1">
    <source>
        <dbReference type="ARBA" id="ARBA00004141"/>
    </source>
</evidence>
<evidence type="ECO:0000256" key="2">
    <source>
        <dbReference type="ARBA" id="ARBA00022676"/>
    </source>
</evidence>
<dbReference type="AlphaFoldDB" id="A0A8A4TXV3"/>
<dbReference type="KEGG" id="scor:J3U87_17855"/>
<sequence>MTDKAASHPELSLIVCLYYEEECVEEFVAQVRAALKDQAITYEIVFVDDGSQDRTVPLVLEMAERDDRIKLIQLSRNHGKEAAITAGITYARGEHMIMMDPDLQDPPEAIMDFYRKAQEGYDLVFGVRKTREDSLSTRLFSKLFWTFLNRLTGLDIPENLSVMRIFNRQFASEFLKYAERLRFIEGIFMLVGMRRTSMAVAHHKRFAGVSKFNVKKRIALALKAITSFSDKPIHLAIGTGIWLLSISLGYGLWAVIRKVFFNVALTGWTSLFVSILFVGSIQIILLGIIGNYVGRIYSEVKARPVFTVFRAINIDPDEEFGDEREGCVNRRG</sequence>
<name>A0A8A4TXV3_SULCO</name>
<organism evidence="9 10">
    <name type="scientific">Sulfidibacter corallicola</name>
    <dbReference type="NCBI Taxonomy" id="2818388"/>
    <lineage>
        <taxon>Bacteria</taxon>
        <taxon>Pseudomonadati</taxon>
        <taxon>Acidobacteriota</taxon>
        <taxon>Holophagae</taxon>
        <taxon>Acanthopleuribacterales</taxon>
        <taxon>Acanthopleuribacteraceae</taxon>
        <taxon>Sulfidibacter</taxon>
    </lineage>
</organism>
<dbReference type="InterPro" id="IPR029044">
    <property type="entry name" value="Nucleotide-diphossugar_trans"/>
</dbReference>
<dbReference type="CDD" id="cd04187">
    <property type="entry name" value="DPM1_like_bac"/>
    <property type="match status" value="1"/>
</dbReference>
<evidence type="ECO:0000313" key="9">
    <source>
        <dbReference type="EMBL" id="QTD54313.1"/>
    </source>
</evidence>
<dbReference type="InterPro" id="IPR001173">
    <property type="entry name" value="Glyco_trans_2-like"/>
</dbReference>
<evidence type="ECO:0000256" key="3">
    <source>
        <dbReference type="ARBA" id="ARBA00022679"/>
    </source>
</evidence>
<keyword evidence="2" id="KW-0328">Glycosyltransferase</keyword>
<dbReference type="InterPro" id="IPR050256">
    <property type="entry name" value="Glycosyltransferase_2"/>
</dbReference>
<dbReference type="Proteomes" id="UP000663929">
    <property type="component" value="Chromosome"/>
</dbReference>
<evidence type="ECO:0000256" key="6">
    <source>
        <dbReference type="ARBA" id="ARBA00023136"/>
    </source>
</evidence>
<gene>
    <name evidence="9" type="ORF">J3U87_17855</name>
</gene>
<dbReference type="Pfam" id="PF00535">
    <property type="entry name" value="Glycos_transf_2"/>
    <property type="match status" value="1"/>
</dbReference>
<keyword evidence="5 7" id="KW-1133">Transmembrane helix</keyword>
<dbReference type="SUPFAM" id="SSF53448">
    <property type="entry name" value="Nucleotide-diphospho-sugar transferases"/>
    <property type="match status" value="1"/>
</dbReference>
<reference evidence="9" key="1">
    <citation type="submission" date="2021-03" db="EMBL/GenBank/DDBJ databases">
        <title>Acanthopleuribacteraceae sp. M133.</title>
        <authorList>
            <person name="Wang G."/>
        </authorList>
    </citation>
    <scope>NUCLEOTIDE SEQUENCE</scope>
    <source>
        <strain evidence="9">M133</strain>
    </source>
</reference>
<dbReference type="PANTHER" id="PTHR48090">
    <property type="entry name" value="UNDECAPRENYL-PHOSPHATE 4-DEOXY-4-FORMAMIDO-L-ARABINOSE TRANSFERASE-RELATED"/>
    <property type="match status" value="1"/>
</dbReference>
<evidence type="ECO:0000256" key="7">
    <source>
        <dbReference type="SAM" id="Phobius"/>
    </source>
</evidence>
<keyword evidence="4 7" id="KW-0812">Transmembrane</keyword>